<dbReference type="HOGENOM" id="CLU_070764_7_1_0"/>
<reference evidence="5 6" key="1">
    <citation type="journal article" date="2010" name="Stand. Genomic Sci.">
        <title>Non-contiguous finished genome sequence of Aminomonas paucivorans type strain (GLU-3).</title>
        <authorList>
            <person name="Pitluck S."/>
            <person name="Yasawong M."/>
            <person name="Held B."/>
            <person name="Lapidus A."/>
            <person name="Nolan M."/>
            <person name="Copeland A."/>
            <person name="Lucas S."/>
            <person name="Del Rio T.G."/>
            <person name="Tice H."/>
            <person name="Cheng J.F."/>
            <person name="Chertkov O."/>
            <person name="Goodwin L."/>
            <person name="Tapia R."/>
            <person name="Han C."/>
            <person name="Liolios K."/>
            <person name="Ivanova N."/>
            <person name="Mavromatis K."/>
            <person name="Ovchinnikova G."/>
            <person name="Pati A."/>
            <person name="Chen A."/>
            <person name="Palaniappan K."/>
            <person name="Land M."/>
            <person name="Hauser L."/>
            <person name="Chang Y.J."/>
            <person name="Jeffries C.D."/>
            <person name="Pukall R."/>
            <person name="Spring S."/>
            <person name="Rohde M."/>
            <person name="Sikorski J."/>
            <person name="Goker M."/>
            <person name="Woyke T."/>
            <person name="Bristow J."/>
            <person name="Eisen J.A."/>
            <person name="Markowitz V."/>
            <person name="Hugenholtz P."/>
            <person name="Kyrpides N.C."/>
            <person name="Klenk H.P."/>
        </authorList>
    </citation>
    <scope>NUCLEOTIDE SEQUENCE [LARGE SCALE GENOMIC DNA]</scope>
    <source>
        <strain evidence="5 6">DSM 12260</strain>
    </source>
</reference>
<dbReference type="PANTHER" id="PTHR43673:SF10">
    <property type="entry name" value="NADH DEHYDROGENASE_NAD(P)H NITROREDUCTASE XCC3605-RELATED"/>
    <property type="match status" value="1"/>
</dbReference>
<dbReference type="Pfam" id="PF00881">
    <property type="entry name" value="Nitroreductase"/>
    <property type="match status" value="1"/>
</dbReference>
<dbReference type="eggNOG" id="COG0778">
    <property type="taxonomic scope" value="Bacteria"/>
</dbReference>
<dbReference type="PANTHER" id="PTHR43673">
    <property type="entry name" value="NAD(P)H NITROREDUCTASE YDGI-RELATED"/>
    <property type="match status" value="1"/>
</dbReference>
<evidence type="ECO:0000259" key="4">
    <source>
        <dbReference type="Pfam" id="PF00881"/>
    </source>
</evidence>
<dbReference type="SUPFAM" id="SSF55469">
    <property type="entry name" value="FMN-dependent nitroreductase-like"/>
    <property type="match status" value="1"/>
</dbReference>
<dbReference type="PaxDb" id="584708-Apau_2200"/>
<evidence type="ECO:0000313" key="6">
    <source>
        <dbReference type="Proteomes" id="UP000005096"/>
    </source>
</evidence>
<dbReference type="GO" id="GO:0016491">
    <property type="term" value="F:oxidoreductase activity"/>
    <property type="evidence" value="ECO:0007669"/>
    <property type="project" value="UniProtKB-KW"/>
</dbReference>
<keyword evidence="2" id="KW-0560">Oxidoreductase</keyword>
<accession>E3CZB3</accession>
<feature type="domain" description="Nitroreductase" evidence="4">
    <location>
        <begin position="8"/>
        <end position="157"/>
    </location>
</feature>
<dbReference type="InterPro" id="IPR000415">
    <property type="entry name" value="Nitroreductase-like"/>
</dbReference>
<comment type="similarity">
    <text evidence="1">Belongs to the nitroreductase family.</text>
</comment>
<keyword evidence="6" id="KW-1185">Reference proteome</keyword>
<dbReference type="Proteomes" id="UP000005096">
    <property type="component" value="Chromosome"/>
</dbReference>
<dbReference type="STRING" id="584708.Apau_2200"/>
<dbReference type="EMBL" id="CM001022">
    <property type="protein sequence ID" value="EFQ24610.1"/>
    <property type="molecule type" value="Genomic_DNA"/>
</dbReference>
<dbReference type="Gene3D" id="3.40.109.10">
    <property type="entry name" value="NADH Oxidase"/>
    <property type="match status" value="1"/>
</dbReference>
<proteinExistence type="inferred from homology"/>
<dbReference type="InterPro" id="IPR029479">
    <property type="entry name" value="Nitroreductase"/>
</dbReference>
<dbReference type="AlphaFoldDB" id="E3CZB3"/>
<evidence type="ECO:0000256" key="3">
    <source>
        <dbReference type="SAM" id="MobiDB-lite"/>
    </source>
</evidence>
<dbReference type="OrthoDB" id="9812105at2"/>
<gene>
    <name evidence="5" type="ORF">Apau_2200</name>
</gene>
<protein>
    <submittedName>
        <fullName evidence="5">Nitroreductase</fullName>
    </submittedName>
</protein>
<evidence type="ECO:0000256" key="2">
    <source>
        <dbReference type="ARBA" id="ARBA00023002"/>
    </source>
</evidence>
<evidence type="ECO:0000313" key="5">
    <source>
        <dbReference type="EMBL" id="EFQ24610.1"/>
    </source>
</evidence>
<feature type="region of interest" description="Disordered" evidence="3">
    <location>
        <begin position="160"/>
        <end position="180"/>
    </location>
</feature>
<organism evidence="5 6">
    <name type="scientific">Aminomonas paucivorans DSM 12260</name>
    <dbReference type="NCBI Taxonomy" id="584708"/>
    <lineage>
        <taxon>Bacteria</taxon>
        <taxon>Thermotogati</taxon>
        <taxon>Synergistota</taxon>
        <taxon>Synergistia</taxon>
        <taxon>Synergistales</taxon>
        <taxon>Synergistaceae</taxon>
        <taxon>Aminomonas</taxon>
    </lineage>
</organism>
<evidence type="ECO:0000256" key="1">
    <source>
        <dbReference type="ARBA" id="ARBA00007118"/>
    </source>
</evidence>
<name>E3CZB3_9BACT</name>
<sequence length="180" mass="20217">MTFLELARRRHSLRRYDPRPVPREVLDRCCEAARLAPSACNGQPWRFVLADRDPLRARLGEAAFSGPHRMNRFALDAPVLVVLAGAPLPWTARLGAFFQGVPFSLSDAAIAGEHFVLQAEEEGLGTCWLGWFDASGVARVLNLPRSERPLFLLAAGYPPEEHRPKPPHRIPLEEMRRYGD</sequence>
<dbReference type="RefSeq" id="WP_006301854.1">
    <property type="nucleotide sequence ID" value="NZ_CM001022.1"/>
</dbReference>